<evidence type="ECO:0000256" key="14">
    <source>
        <dbReference type="ARBA" id="ARBA00057132"/>
    </source>
</evidence>
<evidence type="ECO:0000256" key="12">
    <source>
        <dbReference type="ARBA" id="ARBA00023289"/>
    </source>
</evidence>
<accession>A0A813NNA7</accession>
<feature type="domain" description="Tyrosine-protein phosphatase" evidence="18">
    <location>
        <begin position="8"/>
        <end position="163"/>
    </location>
</feature>
<evidence type="ECO:0000256" key="17">
    <source>
        <dbReference type="ARBA" id="ARBA00082375"/>
    </source>
</evidence>
<evidence type="ECO:0000256" key="11">
    <source>
        <dbReference type="ARBA" id="ARBA00023288"/>
    </source>
</evidence>
<dbReference type="PROSITE" id="PS00383">
    <property type="entry name" value="TYR_PHOSPHATASE_1"/>
    <property type="match status" value="1"/>
</dbReference>
<name>A0A813NNA7_9BILA</name>
<protein>
    <recommendedName>
        <fullName evidence="16">Protein tyrosine phosphatase type IVA 3</fullName>
        <ecNumber evidence="3">3.1.3.48</ecNumber>
    </recommendedName>
    <alternativeName>
        <fullName evidence="17">Protein-tyrosine phosphatase 4a3</fullName>
    </alternativeName>
</protein>
<comment type="subcellular location">
    <subcellularLocation>
        <location evidence="1">Cell membrane</location>
    </subcellularLocation>
    <subcellularLocation>
        <location evidence="2">Early endosome</location>
    </subcellularLocation>
</comment>
<keyword evidence="7" id="KW-0378">Hydrolase</keyword>
<gene>
    <name evidence="20" type="ORF">GPM918_LOCUS105</name>
    <name evidence="21" type="ORF">OVA965_LOCUS15020</name>
    <name evidence="22" type="ORF">SRO942_LOCUS106</name>
    <name evidence="23" type="ORF">TMI583_LOCUS15028</name>
</gene>
<evidence type="ECO:0000259" key="18">
    <source>
        <dbReference type="PROSITE" id="PS50054"/>
    </source>
</evidence>
<dbReference type="InterPro" id="IPR029021">
    <property type="entry name" value="Prot-tyrosine_phosphatase-like"/>
</dbReference>
<dbReference type="GO" id="GO:0004725">
    <property type="term" value="F:protein tyrosine phosphatase activity"/>
    <property type="evidence" value="ECO:0007669"/>
    <property type="project" value="UniProtKB-EC"/>
</dbReference>
<keyword evidence="9" id="KW-0472">Membrane</keyword>
<dbReference type="Gene3D" id="3.90.190.10">
    <property type="entry name" value="Protein tyrosine phosphatase superfamily"/>
    <property type="match status" value="1"/>
</dbReference>
<dbReference type="EMBL" id="CAJNOQ010000008">
    <property type="protein sequence ID" value="CAF0738207.1"/>
    <property type="molecule type" value="Genomic_DNA"/>
</dbReference>
<evidence type="ECO:0000256" key="8">
    <source>
        <dbReference type="ARBA" id="ARBA00022912"/>
    </source>
</evidence>
<reference evidence="20" key="1">
    <citation type="submission" date="2021-02" db="EMBL/GenBank/DDBJ databases">
        <authorList>
            <person name="Nowell W R."/>
        </authorList>
    </citation>
    <scope>NUCLEOTIDE SEQUENCE</scope>
</reference>
<proteinExistence type="predicted"/>
<dbReference type="Proteomes" id="UP000663829">
    <property type="component" value="Unassembled WGS sequence"/>
</dbReference>
<dbReference type="PROSITE" id="PS50054">
    <property type="entry name" value="TYR_PHOSPHATASE_DUAL"/>
    <property type="match status" value="1"/>
</dbReference>
<dbReference type="Proteomes" id="UP000681722">
    <property type="component" value="Unassembled WGS sequence"/>
</dbReference>
<evidence type="ECO:0000256" key="16">
    <source>
        <dbReference type="ARBA" id="ARBA00069015"/>
    </source>
</evidence>
<feature type="domain" description="Tyrosine specific protein phosphatases" evidence="19">
    <location>
        <begin position="84"/>
        <end position="150"/>
    </location>
</feature>
<dbReference type="Pfam" id="PF22785">
    <property type="entry name" value="Tc-R-P"/>
    <property type="match status" value="1"/>
</dbReference>
<dbReference type="Proteomes" id="UP000677228">
    <property type="component" value="Unassembled WGS sequence"/>
</dbReference>
<comment type="catalytic activity">
    <reaction evidence="13">
        <text>O-phospho-L-tyrosyl-[protein] + H2O = L-tyrosyl-[protein] + phosphate</text>
        <dbReference type="Rhea" id="RHEA:10684"/>
        <dbReference type="Rhea" id="RHEA-COMP:10136"/>
        <dbReference type="Rhea" id="RHEA-COMP:20101"/>
        <dbReference type="ChEBI" id="CHEBI:15377"/>
        <dbReference type="ChEBI" id="CHEBI:43474"/>
        <dbReference type="ChEBI" id="CHEBI:46858"/>
        <dbReference type="ChEBI" id="CHEBI:61978"/>
        <dbReference type="EC" id="3.1.3.48"/>
    </reaction>
</comment>
<evidence type="ECO:0000256" key="10">
    <source>
        <dbReference type="ARBA" id="ARBA00023157"/>
    </source>
</evidence>
<evidence type="ECO:0000256" key="2">
    <source>
        <dbReference type="ARBA" id="ARBA00004412"/>
    </source>
</evidence>
<evidence type="ECO:0000313" key="23">
    <source>
        <dbReference type="EMBL" id="CAF3779455.1"/>
    </source>
</evidence>
<dbReference type="Proteomes" id="UP000682733">
    <property type="component" value="Unassembled WGS sequence"/>
</dbReference>
<dbReference type="EMBL" id="CAJNOK010006661">
    <property type="protein sequence ID" value="CAF1010611.1"/>
    <property type="molecule type" value="Genomic_DNA"/>
</dbReference>
<dbReference type="EMBL" id="CAJOBC010000008">
    <property type="protein sequence ID" value="CAF3516270.1"/>
    <property type="molecule type" value="Genomic_DNA"/>
</dbReference>
<dbReference type="InterPro" id="IPR020422">
    <property type="entry name" value="TYR_PHOSPHATASE_DUAL_dom"/>
</dbReference>
<keyword evidence="5" id="KW-0488">Methylation</keyword>
<dbReference type="PROSITE" id="PS50056">
    <property type="entry name" value="TYR_PHOSPHATASE_2"/>
    <property type="match status" value="1"/>
</dbReference>
<keyword evidence="4" id="KW-1003">Cell membrane</keyword>
<evidence type="ECO:0000256" key="7">
    <source>
        <dbReference type="ARBA" id="ARBA00022801"/>
    </source>
</evidence>
<comment type="subunit">
    <text evidence="15">Interacts with tubulin.</text>
</comment>
<evidence type="ECO:0000256" key="6">
    <source>
        <dbReference type="ARBA" id="ARBA00022753"/>
    </source>
</evidence>
<evidence type="ECO:0000256" key="3">
    <source>
        <dbReference type="ARBA" id="ARBA00013064"/>
    </source>
</evidence>
<keyword evidence="11" id="KW-0449">Lipoprotein</keyword>
<organism evidence="20 24">
    <name type="scientific">Didymodactylos carnosus</name>
    <dbReference type="NCBI Taxonomy" id="1234261"/>
    <lineage>
        <taxon>Eukaryota</taxon>
        <taxon>Metazoa</taxon>
        <taxon>Spiralia</taxon>
        <taxon>Gnathifera</taxon>
        <taxon>Rotifera</taxon>
        <taxon>Eurotatoria</taxon>
        <taxon>Bdelloidea</taxon>
        <taxon>Philodinida</taxon>
        <taxon>Philodinidae</taxon>
        <taxon>Didymodactylos</taxon>
    </lineage>
</organism>
<dbReference type="InterPro" id="IPR050561">
    <property type="entry name" value="PTP"/>
</dbReference>
<dbReference type="FunFam" id="3.90.190.10:FF:000105">
    <property type="entry name" value="Protein tyrosine phosphatase type IVA 3"/>
    <property type="match status" value="1"/>
</dbReference>
<comment type="caution">
    <text evidence="20">The sequence shown here is derived from an EMBL/GenBank/DDBJ whole genome shotgun (WGS) entry which is preliminary data.</text>
</comment>
<comment type="function">
    <text evidence="14">Protein tyrosine phosphatase which stimulates progression from G1 into S phase during mitosis. Enhances cell proliferation, cell motility and invasive activity, and promotes cancer metastasis. May be involved in the progression of cardiac hypertrophy by inhibiting intracellular calcium mobilization in response to angiotensin II.</text>
</comment>
<dbReference type="InterPro" id="IPR000387">
    <property type="entry name" value="Tyr_Pase_dom"/>
</dbReference>
<keyword evidence="6" id="KW-0967">Endosome</keyword>
<keyword evidence="8" id="KW-0904">Protein phosphatase</keyword>
<evidence type="ECO:0000256" key="15">
    <source>
        <dbReference type="ARBA" id="ARBA00064590"/>
    </source>
</evidence>
<dbReference type="OrthoDB" id="5632at2759"/>
<dbReference type="GO" id="GO:0009966">
    <property type="term" value="P:regulation of signal transduction"/>
    <property type="evidence" value="ECO:0007669"/>
    <property type="project" value="UniProtKB-ARBA"/>
</dbReference>
<evidence type="ECO:0000256" key="4">
    <source>
        <dbReference type="ARBA" id="ARBA00022475"/>
    </source>
</evidence>
<evidence type="ECO:0000259" key="19">
    <source>
        <dbReference type="PROSITE" id="PS50056"/>
    </source>
</evidence>
<evidence type="ECO:0000313" key="21">
    <source>
        <dbReference type="EMBL" id="CAF1010611.1"/>
    </source>
</evidence>
<keyword evidence="12" id="KW-0636">Prenylation</keyword>
<dbReference type="GO" id="GO:0043542">
    <property type="term" value="P:endothelial cell migration"/>
    <property type="evidence" value="ECO:0007669"/>
    <property type="project" value="UniProtKB-ARBA"/>
</dbReference>
<evidence type="ECO:0000313" key="20">
    <source>
        <dbReference type="EMBL" id="CAF0738207.1"/>
    </source>
</evidence>
<evidence type="ECO:0000256" key="5">
    <source>
        <dbReference type="ARBA" id="ARBA00022481"/>
    </source>
</evidence>
<evidence type="ECO:0000256" key="9">
    <source>
        <dbReference type="ARBA" id="ARBA00023136"/>
    </source>
</evidence>
<evidence type="ECO:0000256" key="13">
    <source>
        <dbReference type="ARBA" id="ARBA00051722"/>
    </source>
</evidence>
<evidence type="ECO:0000256" key="1">
    <source>
        <dbReference type="ARBA" id="ARBA00004236"/>
    </source>
</evidence>
<keyword evidence="24" id="KW-1185">Reference proteome</keyword>
<dbReference type="PANTHER" id="PTHR23339">
    <property type="entry name" value="TYROSINE SPECIFIC PROTEIN PHOSPHATASE AND DUAL SPECIFICITY PROTEIN PHOSPHATASE"/>
    <property type="match status" value="1"/>
</dbReference>
<dbReference type="EC" id="3.1.3.48" evidence="3"/>
<dbReference type="InterPro" id="IPR016130">
    <property type="entry name" value="Tyr_Pase_AS"/>
</dbReference>
<dbReference type="EMBL" id="CAJOBA010006670">
    <property type="protein sequence ID" value="CAF3779455.1"/>
    <property type="molecule type" value="Genomic_DNA"/>
</dbReference>
<dbReference type="AlphaFoldDB" id="A0A813NNA7"/>
<dbReference type="SUPFAM" id="SSF52799">
    <property type="entry name" value="(Phosphotyrosine protein) phosphatases II"/>
    <property type="match status" value="1"/>
</dbReference>
<keyword evidence="10" id="KW-1015">Disulfide bond</keyword>
<evidence type="ECO:0000313" key="22">
    <source>
        <dbReference type="EMBL" id="CAF3516270.1"/>
    </source>
</evidence>
<evidence type="ECO:0000313" key="24">
    <source>
        <dbReference type="Proteomes" id="UP000663829"/>
    </source>
</evidence>
<sequence length="171" mass="19739">MPIQRFLNPAHTEIKYKQLRFLITDCPDDDLMTNYIDAYQKFGVTAVVRVCEQNYDKTPITNAGMKFYDLVFPDGTAPDTLVREKWVNIIKENIRENPNSCIAIHCVHGLGRSPVMVALALREAGMSKQDCIDLIKAKRRGSFNLRQLEFLQKYRPNHRLSVDKQTMCTLM</sequence>
<dbReference type="GO" id="GO:0005886">
    <property type="term" value="C:plasma membrane"/>
    <property type="evidence" value="ECO:0007669"/>
    <property type="project" value="UniProtKB-SubCell"/>
</dbReference>
<dbReference type="GO" id="GO:0005769">
    <property type="term" value="C:early endosome"/>
    <property type="evidence" value="ECO:0007669"/>
    <property type="project" value="UniProtKB-SubCell"/>
</dbReference>